<feature type="compositionally biased region" description="Basic and acidic residues" evidence="2">
    <location>
        <begin position="350"/>
        <end position="370"/>
    </location>
</feature>
<dbReference type="EMBL" id="JAPDFW010000057">
    <property type="protein sequence ID" value="KAJ5077661.1"/>
    <property type="molecule type" value="Genomic_DNA"/>
</dbReference>
<dbReference type="AlphaFoldDB" id="A0A9Q0LQ21"/>
<dbReference type="InterPro" id="IPR050729">
    <property type="entry name" value="Rho-GAP"/>
</dbReference>
<dbReference type="PANTHER" id="PTHR23176">
    <property type="entry name" value="RHO/RAC/CDC GTPASE-ACTIVATING PROTEIN"/>
    <property type="match status" value="1"/>
</dbReference>
<feature type="region of interest" description="Disordered" evidence="2">
    <location>
        <begin position="350"/>
        <end position="411"/>
    </location>
</feature>
<dbReference type="OrthoDB" id="19923at2759"/>
<evidence type="ECO:0000313" key="4">
    <source>
        <dbReference type="EMBL" id="KAJ5077661.1"/>
    </source>
</evidence>
<evidence type="ECO:0000256" key="2">
    <source>
        <dbReference type="SAM" id="MobiDB-lite"/>
    </source>
</evidence>
<dbReference type="InterPro" id="IPR008936">
    <property type="entry name" value="Rho_GTPase_activation_prot"/>
</dbReference>
<gene>
    <name evidence="4" type="ORF">M0811_05760</name>
</gene>
<feature type="compositionally biased region" description="Polar residues" evidence="2">
    <location>
        <begin position="371"/>
        <end position="380"/>
    </location>
</feature>
<accession>A0A9Q0LQ21</accession>
<dbReference type="PANTHER" id="PTHR23176:SF129">
    <property type="entry name" value="RHO GTPASE ACTIVATING PROTEIN AT 16F, ISOFORM E-RELATED"/>
    <property type="match status" value="1"/>
</dbReference>
<evidence type="ECO:0000256" key="1">
    <source>
        <dbReference type="ARBA" id="ARBA00022468"/>
    </source>
</evidence>
<feature type="region of interest" description="Disordered" evidence="2">
    <location>
        <begin position="447"/>
        <end position="477"/>
    </location>
</feature>
<feature type="compositionally biased region" description="Basic and acidic residues" evidence="2">
    <location>
        <begin position="98"/>
        <end position="110"/>
    </location>
</feature>
<dbReference type="GO" id="GO:0005096">
    <property type="term" value="F:GTPase activator activity"/>
    <property type="evidence" value="ECO:0007669"/>
    <property type="project" value="UniProtKB-KW"/>
</dbReference>
<evidence type="ECO:0000259" key="3">
    <source>
        <dbReference type="PROSITE" id="PS50238"/>
    </source>
</evidence>
<protein>
    <submittedName>
        <fullName evidence="4">Rho gtpase-activating protein 68f</fullName>
    </submittedName>
</protein>
<keyword evidence="5" id="KW-1185">Reference proteome</keyword>
<dbReference type="GO" id="GO:0007165">
    <property type="term" value="P:signal transduction"/>
    <property type="evidence" value="ECO:0007669"/>
    <property type="project" value="InterPro"/>
</dbReference>
<dbReference type="InterPro" id="IPR000198">
    <property type="entry name" value="RhoGAP_dom"/>
</dbReference>
<feature type="compositionally biased region" description="Basic and acidic residues" evidence="2">
    <location>
        <begin position="124"/>
        <end position="148"/>
    </location>
</feature>
<sequence length="707" mass="82382">MDNQKVQKLAQNPFFSTRPKFSRYKAQKKHQPTSPKHTKNYKEQDSETQNTQETEESTKNNSNNSTQKITIENLKNNHFSPNESPQPKSENPEMEQEEQTHRNMNEEIKKLMKPIPIPNNISIEQERKTNEQENEKEKKNLVKKEEQQGNKTRKLPPKPIPKFSSMHNMKSRSITSVPDLPKRKSYKSRLTRRELPQSPQQKSPEINKDHAIHQSLSFSEQNINPMGKLKQNFSMDFNQNNLSNSNIPEDEDQEKMQIEEEEEEFNKRFDHLMKSIYEKKRFTQDQELTEVQQIIEQMRCFLQDENLLYSSTSNPQSSSIGIEKGEQLQKELEFEDIDISEKDLKRNITREDRDLVQTEHAEKDDDHSTENENTAKTTGNDTDEKQQKRDSIELDSVPIPQNRDTKEGRWAKFKRKSRRWTGLSFFSKKSSKRKSVSNIQVELSLTGDHSSNTKKSNKTTSAVSPKDSNETEDQRTKSLQAEITEIEKLKMLSRTLIQQRNKIVSEDDGTNIFGVPLSVLSNRSPDSQFLIPDALQKIFDFLDRKAPLTKSIYRMTPSSEDVQNLKKGIDSGTDVDFSKVDIHSVASAFKLFFRSLPESILTRRYLQIFSDTFSDDYLLEKQQGDFEDKHQVLCEISQILNELPNINKIILNRLIRHLAKVGNFFFYNQMSSANLSICFSPTLQIPQQVLLFMILNWDDILIDFIQK</sequence>
<evidence type="ECO:0000313" key="5">
    <source>
        <dbReference type="Proteomes" id="UP001149090"/>
    </source>
</evidence>
<feature type="region of interest" description="Disordered" evidence="2">
    <location>
        <begin position="1"/>
        <end position="208"/>
    </location>
</feature>
<dbReference type="Proteomes" id="UP001149090">
    <property type="component" value="Unassembled WGS sequence"/>
</dbReference>
<organism evidence="4 5">
    <name type="scientific">Anaeramoeba ignava</name>
    <name type="common">Anaerobic marine amoeba</name>
    <dbReference type="NCBI Taxonomy" id="1746090"/>
    <lineage>
        <taxon>Eukaryota</taxon>
        <taxon>Metamonada</taxon>
        <taxon>Anaeramoebidae</taxon>
        <taxon>Anaeramoeba</taxon>
    </lineage>
</organism>
<dbReference type="GO" id="GO:0005737">
    <property type="term" value="C:cytoplasm"/>
    <property type="evidence" value="ECO:0007669"/>
    <property type="project" value="TreeGrafter"/>
</dbReference>
<dbReference type="Pfam" id="PF00620">
    <property type="entry name" value="RhoGAP"/>
    <property type="match status" value="1"/>
</dbReference>
<feature type="compositionally biased region" description="Polar residues" evidence="2">
    <location>
        <begin position="68"/>
        <end position="89"/>
    </location>
</feature>
<reference evidence="4" key="1">
    <citation type="submission" date="2022-10" db="EMBL/GenBank/DDBJ databases">
        <title>Novel sulphate-reducing endosymbionts in the free-living metamonad Anaeramoeba.</title>
        <authorList>
            <person name="Jerlstrom-Hultqvist J."/>
            <person name="Cepicka I."/>
            <person name="Gallot-Lavallee L."/>
            <person name="Salas-Leiva D."/>
            <person name="Curtis B.A."/>
            <person name="Zahonova K."/>
            <person name="Pipaliya S."/>
            <person name="Dacks J."/>
            <person name="Roger A.J."/>
        </authorList>
    </citation>
    <scope>NUCLEOTIDE SEQUENCE</scope>
    <source>
        <strain evidence="4">BMAN</strain>
    </source>
</reference>
<comment type="caution">
    <text evidence="4">The sequence shown here is derived from an EMBL/GenBank/DDBJ whole genome shotgun (WGS) entry which is preliminary data.</text>
</comment>
<proteinExistence type="predicted"/>
<feature type="domain" description="Rho-GAP" evidence="3">
    <location>
        <begin position="515"/>
        <end position="707"/>
    </location>
</feature>
<feature type="compositionally biased region" description="Polar residues" evidence="2">
    <location>
        <begin position="1"/>
        <end position="15"/>
    </location>
</feature>
<dbReference type="PROSITE" id="PS50238">
    <property type="entry name" value="RHOGAP"/>
    <property type="match status" value="1"/>
</dbReference>
<feature type="compositionally biased region" description="Polar residues" evidence="2">
    <location>
        <begin position="165"/>
        <end position="176"/>
    </location>
</feature>
<dbReference type="CDD" id="cd00159">
    <property type="entry name" value="RhoGAP"/>
    <property type="match status" value="1"/>
</dbReference>
<keyword evidence="1" id="KW-0343">GTPase activation</keyword>
<dbReference type="SUPFAM" id="SSF48350">
    <property type="entry name" value="GTPase activation domain, GAP"/>
    <property type="match status" value="1"/>
</dbReference>
<dbReference type="SMART" id="SM00324">
    <property type="entry name" value="RhoGAP"/>
    <property type="match status" value="1"/>
</dbReference>
<feature type="compositionally biased region" description="Basic residues" evidence="2">
    <location>
        <begin position="20"/>
        <end position="39"/>
    </location>
</feature>
<name>A0A9Q0LQ21_ANAIG</name>
<dbReference type="Gene3D" id="1.10.555.10">
    <property type="entry name" value="Rho GTPase activation protein"/>
    <property type="match status" value="1"/>
</dbReference>
<feature type="compositionally biased region" description="Basic and acidic residues" evidence="2">
    <location>
        <begin position="382"/>
        <end position="392"/>
    </location>
</feature>
<feature type="compositionally biased region" description="Basic and acidic residues" evidence="2">
    <location>
        <begin position="467"/>
        <end position="476"/>
    </location>
</feature>